<dbReference type="PRINTS" id="PR00633">
    <property type="entry name" value="RCCNDNSATION"/>
</dbReference>
<feature type="domain" description="RapZ C-terminal" evidence="7">
    <location>
        <begin position="335"/>
        <end position="453"/>
    </location>
</feature>
<evidence type="ECO:0000259" key="7">
    <source>
        <dbReference type="Pfam" id="PF22740"/>
    </source>
</evidence>
<feature type="compositionally biased region" description="Basic and acidic residues" evidence="4">
    <location>
        <begin position="2038"/>
        <end position="2061"/>
    </location>
</feature>
<keyword evidence="3" id="KW-0175">Coiled coil</keyword>
<feature type="region of interest" description="Disordered" evidence="4">
    <location>
        <begin position="1064"/>
        <end position="1085"/>
    </location>
</feature>
<feature type="compositionally biased region" description="Acidic residues" evidence="4">
    <location>
        <begin position="314"/>
        <end position="328"/>
    </location>
</feature>
<feature type="compositionally biased region" description="Low complexity" evidence="4">
    <location>
        <begin position="287"/>
        <end position="313"/>
    </location>
</feature>
<dbReference type="Pfam" id="PF22740">
    <property type="entry name" value="PapZ_C"/>
    <property type="match status" value="1"/>
</dbReference>
<sequence>MGLATYFATDKSALPFRKRLAEETLQILQQGWYISEGGEHVDISEPLADAMVSSFELREDQAMPPRSGEALARMAMEVTGETSLEALYRLSSEDASNLAVLNFASAKNPGGGFLGGAQAQEESLARSSGLFPCLEQFKDSLYARNRKDPRGCLYSDDMIFSPLVPFFRDDEGVLAEQPLLCSVCTSAAPNASQAPHGAAQAAMQGRLRRVLRLLRSQSCQSLVLGAWGCGVFRNDPAAVAQIFRSALALPEFAGVFGRVTFAIPDAQMQEQFAKVLQPLAKAPAAAPAAAPPAAETAETAETAEAPAPAAAPTDAEEVGVEAEADSDEEPRGKVHVKLVSFGYTRPGGLPAADLVVDCRHIANPMKGPKRQLSGLDARLRKEVMSCPGSKELLAQMLHDTLTRCNGEKDTTVAVGCACGQHRSVTFCEELAKALKGQRTPQGRRLGIELEHRERGTWNAGGKGRRWQRGGRASRGEGEGAEDLDDAMCEASMRADHEKVAALAGKRLVLAAARGLNQWDAPVWGSSEHGQLGIGSLPTEDKAVAPRLLEGLRSSPLRQVACGGYFSAAVSETGELYTWGYGKDGQLGHGDAKDVHMPRSVRGLQSKVVRSVSCGEHHVGAVSDLGVLYTWGRGQNGRLGHGGEENELLPKAVEVLSGHSVGLVACGEFHTGCILQNAPHVYTWGLGLSGRLGHGDESDRFSPTFVEALTGMQVTTLACGGHHTAAVDHWQVMTWGGGAFGKLGHGNRLAQTAPKVVIALQGRRVVQVSLGPHHSAALTQKGEVFTWGQAGRLGHASQGAEVDEMLPRQVAALSHLAVAQLGCGHSHCVAVTESGDVWAWGSSRTFGHTEQSAYPNVPTMIKVLTGKAIVSVACGVTHNIALSDYRRLASKGRKDRPEDERPRDKKERQLPTASLDEAIRALPLDTEGSPKANASEREVAFLSSELKGYQEQTLRLAKLLQETRTKLETLQNENSFLKSELEVMHQCSNDSDERLDTLRRHFNERLREMERRYNDKERAWRETFTRLKTHLGVGGVEPPAEEELQLEEEADAVEPPPVQEVAAAAPGLAAAARPSEPEPAVPGQPRASRAGLGFFTAPCDIRKELASEGLYAEIWLLPGDGGSDSSMASSPVREALRRRREQQASQASNASSDSGSPQHSGTRSPAPPSDKDKVQLRNVAMSSASTALPVGNKVTVKNTFIEVPEDTQMEEDLAARFSRSDPTPVMGLQRLMQQEDSSGASARLPIGRCWVAGDRLPRISGSWLPLPPTKIWAAAAASAVLRRARRGRGSSGHGSYRDEDEDLDLEELEEEVDEEMQKLRQRLELQPAPKRLPSTKNVPFIGHKRAPTDEQLEAMIEQEVPENRRNTGRFDPHYDNPLTKGVEIMTKAGKHLEHLVCCRGCGVPLQTHDPDNVGYVRFAKYLDKWASRLHRKLLCSRCLQLEKGSLVPVVKETLAEGQVGFGGQVVPADVLAAQLATIRKRRCLVVYVVDVLDFNGSFIRKIREIVGKNPVIIVGTKIDLLPPRTNMDLVKNWLLYILRKKKLRALEVQLVSNETGKGINYAVNAIIEHRSGMDVFVVGAANAGKSAFIRRLLDRLEVKFPQGKVENCERPLVSRTPGTTLGLIQMRAFRRSATSPVFAALYDTPGVHQPNSLQNLLDIERYNYVQPTRSFAVHTVTPAKDVLSELKASGEAVSQENLQQWLGRSVRYLWGFPGQDPVLAVEVFGPISAMLKLSFVGVHNLVVRCQANVPGAAENGRGYPDPPEDMELAQICYVKTPDKLSLDGKVMADLSLTGFGWVAVSFAALSAQAAGRPMDRSKVTIRVYGPQRLKVVENEFPVPVAGLPGTVPAPPEEELMGEDEWDADTMDEPAKVPSQPWTDGLGFSVGMLHAAPGGRTGTDKDEEAATEVAGAMRRPMLIDNERQLDEAQEAQNPAVEAQESAARRFPRYAPDSDPFDLPLGNMDLDDGELPMDDFEEEERSGPMPELAFGTSGGDATNPFGEDWQDLPVESSFTQQRRQPQAAKPPPRQRGKGHMWYGMTREEIKEAKAKAKNDKRQGREEGKSTFMRALEKANTVKVKSGSRPGSPKPGRPASGAKGGASGALKSKGGNVALRRRIVR</sequence>
<evidence type="ECO:0000313" key="10">
    <source>
        <dbReference type="Proteomes" id="UP001178507"/>
    </source>
</evidence>
<dbReference type="Gene3D" id="3.40.220.10">
    <property type="entry name" value="Leucine Aminopeptidase, subunit E, domain 1"/>
    <property type="match status" value="1"/>
</dbReference>
<feature type="compositionally biased region" description="Low complexity" evidence="4">
    <location>
        <begin position="1064"/>
        <end position="1073"/>
    </location>
</feature>
<evidence type="ECO:0000256" key="3">
    <source>
        <dbReference type="SAM" id="Coils"/>
    </source>
</evidence>
<feature type="repeat" description="RCC1" evidence="2">
    <location>
        <begin position="834"/>
        <end position="884"/>
    </location>
</feature>
<dbReference type="Gene3D" id="2.130.10.30">
    <property type="entry name" value="Regulator of chromosome condensation 1/beta-lactamase-inhibitor protein II"/>
    <property type="match status" value="2"/>
</dbReference>
<gene>
    <name evidence="9" type="ORF">EVOR1521_LOCUS23299</name>
</gene>
<evidence type="ECO:0000259" key="6">
    <source>
        <dbReference type="Pfam" id="PF10021"/>
    </source>
</evidence>
<feature type="repeat" description="RCC1" evidence="2">
    <location>
        <begin position="518"/>
        <end position="572"/>
    </location>
</feature>
<dbReference type="Gene3D" id="3.40.50.300">
    <property type="entry name" value="P-loop containing nucleotide triphosphate hydrolases"/>
    <property type="match status" value="1"/>
</dbReference>
<dbReference type="InterPro" id="IPR006073">
    <property type="entry name" value="GTP-bd"/>
</dbReference>
<accession>A0AA36NDZ1</accession>
<comment type="caution">
    <text evidence="9">The sequence shown here is derived from an EMBL/GenBank/DDBJ whole genome shotgun (WGS) entry which is preliminary data.</text>
</comment>
<evidence type="ECO:0000256" key="2">
    <source>
        <dbReference type="PROSITE-ProRule" id="PRU00235"/>
    </source>
</evidence>
<feature type="region of interest" description="Disordered" evidence="4">
    <location>
        <begin position="888"/>
        <end position="914"/>
    </location>
</feature>
<dbReference type="PROSITE" id="PS00626">
    <property type="entry name" value="RCC1_2"/>
    <property type="match status" value="1"/>
</dbReference>
<dbReference type="PROSITE" id="PS50012">
    <property type="entry name" value="RCC1_3"/>
    <property type="match status" value="7"/>
</dbReference>
<feature type="repeat" description="RCC1" evidence="2">
    <location>
        <begin position="781"/>
        <end position="833"/>
    </location>
</feature>
<feature type="domain" description="Microbial-type PARG catalytic" evidence="6">
    <location>
        <begin position="21"/>
        <end position="169"/>
    </location>
</feature>
<dbReference type="InterPro" id="IPR012664">
    <property type="entry name" value="CHP02452"/>
</dbReference>
<dbReference type="InterPro" id="IPR053931">
    <property type="entry name" value="RapZ_C"/>
</dbReference>
<organism evidence="9 10">
    <name type="scientific">Effrenium voratum</name>
    <dbReference type="NCBI Taxonomy" id="2562239"/>
    <lineage>
        <taxon>Eukaryota</taxon>
        <taxon>Sar</taxon>
        <taxon>Alveolata</taxon>
        <taxon>Dinophyceae</taxon>
        <taxon>Suessiales</taxon>
        <taxon>Symbiodiniaceae</taxon>
        <taxon>Effrenium</taxon>
    </lineage>
</organism>
<dbReference type="SUPFAM" id="SSF50985">
    <property type="entry name" value="RCC1/BLIP-II"/>
    <property type="match status" value="2"/>
</dbReference>
<feature type="compositionally biased region" description="Low complexity" evidence="4">
    <location>
        <begin position="1142"/>
        <end position="1157"/>
    </location>
</feature>
<dbReference type="InterPro" id="IPR000408">
    <property type="entry name" value="Reg_chr_condens"/>
</dbReference>
<feature type="repeat" description="RCC1" evidence="2">
    <location>
        <begin position="678"/>
        <end position="729"/>
    </location>
</feature>
<dbReference type="InterPro" id="IPR009091">
    <property type="entry name" value="RCC1/BLIP-II"/>
</dbReference>
<dbReference type="Pfam" id="PF00415">
    <property type="entry name" value="RCC1"/>
    <property type="match status" value="3"/>
</dbReference>
<dbReference type="GO" id="GO:0005525">
    <property type="term" value="F:GTP binding"/>
    <property type="evidence" value="ECO:0007669"/>
    <property type="project" value="InterPro"/>
</dbReference>
<evidence type="ECO:0000256" key="4">
    <source>
        <dbReference type="SAM" id="MobiDB-lite"/>
    </source>
</evidence>
<feature type="repeat" description="RCC1" evidence="2">
    <location>
        <begin position="573"/>
        <end position="624"/>
    </location>
</feature>
<keyword evidence="10" id="KW-1185">Reference proteome</keyword>
<dbReference type="InterPro" id="IPR051210">
    <property type="entry name" value="Ub_ligase/GEF_domain"/>
</dbReference>
<dbReference type="NCBIfam" id="TIGR02452">
    <property type="entry name" value="TIGR02452 family protein"/>
    <property type="match status" value="1"/>
</dbReference>
<feature type="repeat" description="RCC1" evidence="2">
    <location>
        <begin position="729"/>
        <end position="780"/>
    </location>
</feature>
<feature type="coiled-coil region" evidence="3">
    <location>
        <begin position="1297"/>
        <end position="1324"/>
    </location>
</feature>
<feature type="repeat" description="RCC1" evidence="2">
    <location>
        <begin position="625"/>
        <end position="676"/>
    </location>
</feature>
<feature type="region of interest" description="Disordered" evidence="4">
    <location>
        <begin position="1117"/>
        <end position="1171"/>
    </location>
</feature>
<feature type="region of interest" description="Disordered" evidence="4">
    <location>
        <begin position="1923"/>
        <end position="2117"/>
    </location>
</feature>
<proteinExistence type="predicted"/>
<feature type="compositionally biased region" description="Basic and acidic residues" evidence="4">
    <location>
        <begin position="894"/>
        <end position="908"/>
    </location>
</feature>
<dbReference type="Proteomes" id="UP001178507">
    <property type="component" value="Unassembled WGS sequence"/>
</dbReference>
<dbReference type="InterPro" id="IPR058923">
    <property type="entry name" value="RCC1-like_dom"/>
</dbReference>
<feature type="compositionally biased region" description="Acidic residues" evidence="4">
    <location>
        <begin position="1962"/>
        <end position="1977"/>
    </location>
</feature>
<dbReference type="Pfam" id="PF01926">
    <property type="entry name" value="MMR_HSR1"/>
    <property type="match status" value="1"/>
</dbReference>
<dbReference type="CDD" id="cd01855">
    <property type="entry name" value="YqeH"/>
    <property type="match status" value="1"/>
</dbReference>
<dbReference type="InterPro" id="IPR043472">
    <property type="entry name" value="Macro_dom-like"/>
</dbReference>
<evidence type="ECO:0000259" key="8">
    <source>
        <dbReference type="Pfam" id="PF25390"/>
    </source>
</evidence>
<feature type="domain" description="G" evidence="5">
    <location>
        <begin position="1574"/>
        <end position="1653"/>
    </location>
</feature>
<protein>
    <submittedName>
        <fullName evidence="9">Uncharacterized protein</fullName>
    </submittedName>
</protein>
<evidence type="ECO:0000259" key="5">
    <source>
        <dbReference type="Pfam" id="PF01926"/>
    </source>
</evidence>
<dbReference type="SUPFAM" id="SSF52949">
    <property type="entry name" value="Macro domain-like"/>
    <property type="match status" value="1"/>
</dbReference>
<feature type="region of interest" description="Disordered" evidence="4">
    <location>
        <begin position="287"/>
        <end position="330"/>
    </location>
</feature>
<feature type="region of interest" description="Disordered" evidence="4">
    <location>
        <begin position="457"/>
        <end position="481"/>
    </location>
</feature>
<dbReference type="Pfam" id="PF10021">
    <property type="entry name" value="PARG_cat_microb"/>
    <property type="match status" value="1"/>
</dbReference>
<dbReference type="InterPro" id="IPR027417">
    <property type="entry name" value="P-loop_NTPase"/>
</dbReference>
<reference evidence="9" key="1">
    <citation type="submission" date="2023-08" db="EMBL/GenBank/DDBJ databases">
        <authorList>
            <person name="Chen Y."/>
            <person name="Shah S."/>
            <person name="Dougan E. K."/>
            <person name="Thang M."/>
            <person name="Chan C."/>
        </authorList>
    </citation>
    <scope>NUCLEOTIDE SEQUENCE</scope>
</reference>
<dbReference type="PANTHER" id="PTHR22870:SF408">
    <property type="entry name" value="OS09G0560450 PROTEIN"/>
    <property type="match status" value="1"/>
</dbReference>
<feature type="coiled-coil region" evidence="3">
    <location>
        <begin position="931"/>
        <end position="1018"/>
    </location>
</feature>
<evidence type="ECO:0000313" key="9">
    <source>
        <dbReference type="EMBL" id="CAJ1399831.1"/>
    </source>
</evidence>
<feature type="domain" description="RCC1-like" evidence="8">
    <location>
        <begin position="498"/>
        <end position="725"/>
    </location>
</feature>
<dbReference type="PANTHER" id="PTHR22870">
    <property type="entry name" value="REGULATOR OF CHROMOSOME CONDENSATION"/>
    <property type="match status" value="1"/>
</dbReference>
<feature type="compositionally biased region" description="Low complexity" evidence="4">
    <location>
        <begin position="1122"/>
        <end position="1132"/>
    </location>
</feature>
<dbReference type="InterPro" id="IPR019261">
    <property type="entry name" value="PARG_cat_microbial"/>
</dbReference>
<dbReference type="EMBL" id="CAUJNA010003350">
    <property type="protein sequence ID" value="CAJ1399831.1"/>
    <property type="molecule type" value="Genomic_DNA"/>
</dbReference>
<keyword evidence="1" id="KW-0677">Repeat</keyword>
<dbReference type="SUPFAM" id="SSF52540">
    <property type="entry name" value="P-loop containing nucleoside triphosphate hydrolases"/>
    <property type="match status" value="1"/>
</dbReference>
<name>A0AA36NDZ1_9DINO</name>
<dbReference type="Pfam" id="PF25390">
    <property type="entry name" value="WD40_RLD"/>
    <property type="match status" value="1"/>
</dbReference>
<evidence type="ECO:0000256" key="1">
    <source>
        <dbReference type="ARBA" id="ARBA00022737"/>
    </source>
</evidence>